<organism evidence="10 11">
    <name type="scientific">Mytilus coruscus</name>
    <name type="common">Sea mussel</name>
    <dbReference type="NCBI Taxonomy" id="42192"/>
    <lineage>
        <taxon>Eukaryota</taxon>
        <taxon>Metazoa</taxon>
        <taxon>Spiralia</taxon>
        <taxon>Lophotrochozoa</taxon>
        <taxon>Mollusca</taxon>
        <taxon>Bivalvia</taxon>
        <taxon>Autobranchia</taxon>
        <taxon>Pteriomorphia</taxon>
        <taxon>Mytilida</taxon>
        <taxon>Mytiloidea</taxon>
        <taxon>Mytilidae</taxon>
        <taxon>Mytilinae</taxon>
        <taxon>Mytilus</taxon>
    </lineage>
</organism>
<evidence type="ECO:0000256" key="7">
    <source>
        <dbReference type="ARBA" id="ARBA00023136"/>
    </source>
</evidence>
<evidence type="ECO:0000256" key="6">
    <source>
        <dbReference type="ARBA" id="ARBA00023034"/>
    </source>
</evidence>
<evidence type="ECO:0000256" key="8">
    <source>
        <dbReference type="ARBA" id="ARBA00023180"/>
    </source>
</evidence>
<dbReference type="GO" id="GO:0000139">
    <property type="term" value="C:Golgi membrane"/>
    <property type="evidence" value="ECO:0007669"/>
    <property type="project" value="UniProtKB-SubCell"/>
</dbReference>
<dbReference type="Proteomes" id="UP000507470">
    <property type="component" value="Unassembled WGS sequence"/>
</dbReference>
<keyword evidence="5 9" id="KW-1133">Transmembrane helix</keyword>
<dbReference type="AlphaFoldDB" id="A0A6J8DL23"/>
<dbReference type="InterPro" id="IPR005331">
    <property type="entry name" value="Sulfotransferase"/>
</dbReference>
<keyword evidence="7 9" id="KW-0472">Membrane</keyword>
<evidence type="ECO:0000256" key="1">
    <source>
        <dbReference type="ARBA" id="ARBA00004323"/>
    </source>
</evidence>
<comment type="similarity">
    <text evidence="2 9">Belongs to the sulfotransferase 2 family.</text>
</comment>
<name>A0A6J8DL23_MYTCO</name>
<evidence type="ECO:0000256" key="4">
    <source>
        <dbReference type="ARBA" id="ARBA00022692"/>
    </source>
</evidence>
<dbReference type="Pfam" id="PF03567">
    <property type="entry name" value="Sulfotransfer_2"/>
    <property type="match status" value="1"/>
</dbReference>
<dbReference type="PANTHER" id="PTHR12137:SF54">
    <property type="entry name" value="CARBOHYDRATE SULFOTRANSFERASE"/>
    <property type="match status" value="1"/>
</dbReference>
<keyword evidence="8 9" id="KW-0325">Glycoprotein</keyword>
<dbReference type="EC" id="2.8.2.-" evidence="9"/>
<keyword evidence="9" id="KW-0119">Carbohydrate metabolism</keyword>
<comment type="subcellular location">
    <subcellularLocation>
        <location evidence="1 9">Golgi apparatus membrane</location>
        <topology evidence="1 9">Single-pass type II membrane protein</topology>
    </subcellularLocation>
</comment>
<evidence type="ECO:0000313" key="11">
    <source>
        <dbReference type="Proteomes" id="UP000507470"/>
    </source>
</evidence>
<dbReference type="EMBL" id="CACVKT020007578">
    <property type="protein sequence ID" value="CAC5408625.1"/>
    <property type="molecule type" value="Genomic_DNA"/>
</dbReference>
<keyword evidence="4 9" id="KW-0812">Transmembrane</keyword>
<evidence type="ECO:0000256" key="3">
    <source>
        <dbReference type="ARBA" id="ARBA00022679"/>
    </source>
</evidence>
<dbReference type="OrthoDB" id="2019940at2759"/>
<proteinExistence type="inferred from homology"/>
<evidence type="ECO:0000256" key="9">
    <source>
        <dbReference type="RuleBase" id="RU364020"/>
    </source>
</evidence>
<dbReference type="GO" id="GO:0016051">
    <property type="term" value="P:carbohydrate biosynthetic process"/>
    <property type="evidence" value="ECO:0007669"/>
    <property type="project" value="InterPro"/>
</dbReference>
<gene>
    <name evidence="10" type="ORF">MCOR_41999</name>
</gene>
<evidence type="ECO:0000256" key="5">
    <source>
        <dbReference type="ARBA" id="ARBA00022989"/>
    </source>
</evidence>
<dbReference type="InterPro" id="IPR018011">
    <property type="entry name" value="Carb_sulfotrans_8-10"/>
</dbReference>
<keyword evidence="3 9" id="KW-0808">Transferase</keyword>
<evidence type="ECO:0000313" key="10">
    <source>
        <dbReference type="EMBL" id="CAC5408625.1"/>
    </source>
</evidence>
<keyword evidence="6 9" id="KW-0333">Golgi apparatus</keyword>
<protein>
    <recommendedName>
        <fullName evidence="9">Carbohydrate sulfotransferase</fullName>
        <ecNumber evidence="9">2.8.2.-</ecNumber>
    </recommendedName>
</protein>
<dbReference type="PANTHER" id="PTHR12137">
    <property type="entry name" value="CARBOHYDRATE SULFOTRANSFERASE"/>
    <property type="match status" value="1"/>
</dbReference>
<keyword evidence="11" id="KW-1185">Reference proteome</keyword>
<keyword evidence="9" id="KW-0735">Signal-anchor</keyword>
<reference evidence="10 11" key="1">
    <citation type="submission" date="2020-06" db="EMBL/GenBank/DDBJ databases">
        <authorList>
            <person name="Li R."/>
            <person name="Bekaert M."/>
        </authorList>
    </citation>
    <scope>NUCLEOTIDE SEQUENCE [LARGE SCALE GENOMIC DNA]</scope>
    <source>
        <strain evidence="11">wild</strain>
    </source>
</reference>
<evidence type="ECO:0000256" key="2">
    <source>
        <dbReference type="ARBA" id="ARBA00006339"/>
    </source>
</evidence>
<dbReference type="GO" id="GO:0008146">
    <property type="term" value="F:sulfotransferase activity"/>
    <property type="evidence" value="ECO:0007669"/>
    <property type="project" value="InterPro"/>
</dbReference>
<accession>A0A6J8DL23</accession>
<feature type="transmembrane region" description="Helical" evidence="9">
    <location>
        <begin position="252"/>
        <end position="272"/>
    </location>
</feature>
<sequence>MLFVSGSHNDLLKSSDEGCTMLGKNIPLFHELNSLPIPLDIRRLNHGEGIESTMKKENAKYHNLCRIKFNNTKLERAQKRHMSPMPSGSSSECKSPNLFMCTPRSKDQQPDPVENVHKCFICDKESPLSVLREAMTMKLNQRLMDCATVLQDKQLLAKLSRGDVIAQEMKYHPSCLAAVYNRERSKKRQTETESSCTQEENIMKETALAAKVTACVLNKILQENVTDVKLETIWKNLKLMQQTMTFLTNKSACMLSVICIICMFMMLFLANFTERTYIPYERIKDNLFKLHPDVLTESSLKYQSLVNEIYAERVLHLRETCRINSDEFLGDSKDQDVKHNIHVEQNHNLVYCQIQKVGSTFLRKLLSKVFKSSNIKRSKRGFIRLTQHKDIGFAELHSVIQKSDKFMFVREPYSRVLSGYVDKLFCTNTLYWKVTGKYIVSQLRIDASDASLRCGHDVTFPEFVKYIIHSESLSRHKDRHFTPMYEHCRPCQIPYDFIGKLESFKEDVLFLINVWNNAYGTNITFNDFDTETTESRLLGQVTRIFGMRKQLERCMSFYNASVRSWRDLQIRGILPIQEQYPFSPEFTRDHMTKMDFFEAAKQAIASVSDIKSVKAQRNEAFIEAFSLVPMEDLYQLQNILKPDCDLFNYDCKPPKIFVRNNNSVKRLKYFDLL</sequence>